<keyword evidence="1" id="KW-1133">Transmembrane helix</keyword>
<dbReference type="RefSeq" id="WP_215922164.1">
    <property type="nucleotide sequence ID" value="NZ_JAHKNI010000013.1"/>
</dbReference>
<feature type="transmembrane region" description="Helical" evidence="1">
    <location>
        <begin position="419"/>
        <end position="440"/>
    </location>
</feature>
<keyword evidence="1" id="KW-0472">Membrane</keyword>
<evidence type="ECO:0000256" key="1">
    <source>
        <dbReference type="SAM" id="Phobius"/>
    </source>
</evidence>
<sequence>MMARTAEPRLEELSSWAAAAAVREQIDVTDLRSVARSSPAKLIAVGLVLLGLCLVAGAVTASQVSSRQHALDNLLSSAEPDANSAQRLYTSLSVADAEAGTAFIFGGLEPQTVLDAYNQAIGDASAELVAQSSDSSKPGSDPDIALRTGIATNLPVYVELIQTARTNNRLGHPVGSAYLSEASSLMQTKMLPMAQELQEHRTSAIAAIQRRHVRPPWLAIILPIIALAALVIAQVYLARRWRRVVNPGLLLASCTLVILLAWTVTAGSVSALSTTDGRDNGAVPNSELMESRILTQQARAAETLKLVRRDDSGDYDRTYDTATAKLTDLLTRYSHSAPATDDVATAHTALDRWRAAHQRMNDALGRGDFPGGAAIAIGPGPTQATASVNTLDSSLVQGIAATRNTLRDNISGAARSLDVLSPGALTLAVLAALFVVGGLWPRLREYR</sequence>
<organism evidence="2 3">
    <name type="scientific">Nocardia albiluteola</name>
    <dbReference type="NCBI Taxonomy" id="2842303"/>
    <lineage>
        <taxon>Bacteria</taxon>
        <taxon>Bacillati</taxon>
        <taxon>Actinomycetota</taxon>
        <taxon>Actinomycetes</taxon>
        <taxon>Mycobacteriales</taxon>
        <taxon>Nocardiaceae</taxon>
        <taxon>Nocardia</taxon>
    </lineage>
</organism>
<evidence type="ECO:0000313" key="2">
    <source>
        <dbReference type="EMBL" id="MBU3066080.1"/>
    </source>
</evidence>
<protein>
    <recommendedName>
        <fullName evidence="4">Secreted protein</fullName>
    </recommendedName>
</protein>
<keyword evidence="3" id="KW-1185">Reference proteome</keyword>
<gene>
    <name evidence="2" type="ORF">KO481_31765</name>
</gene>
<evidence type="ECO:0008006" key="4">
    <source>
        <dbReference type="Google" id="ProtNLM"/>
    </source>
</evidence>
<dbReference type="EMBL" id="JAHKNI010000013">
    <property type="protein sequence ID" value="MBU3066080.1"/>
    <property type="molecule type" value="Genomic_DNA"/>
</dbReference>
<evidence type="ECO:0000313" key="3">
    <source>
        <dbReference type="Proteomes" id="UP000733379"/>
    </source>
</evidence>
<name>A0ABS6B6Y7_9NOCA</name>
<accession>A0ABS6B6Y7</accession>
<proteinExistence type="predicted"/>
<feature type="transmembrane region" description="Helical" evidence="1">
    <location>
        <begin position="217"/>
        <end position="237"/>
    </location>
</feature>
<feature type="transmembrane region" description="Helical" evidence="1">
    <location>
        <begin position="42"/>
        <end position="61"/>
    </location>
</feature>
<feature type="transmembrane region" description="Helical" evidence="1">
    <location>
        <begin position="249"/>
        <end position="272"/>
    </location>
</feature>
<dbReference type="Proteomes" id="UP000733379">
    <property type="component" value="Unassembled WGS sequence"/>
</dbReference>
<keyword evidence="1" id="KW-0812">Transmembrane</keyword>
<comment type="caution">
    <text evidence="2">The sequence shown here is derived from an EMBL/GenBank/DDBJ whole genome shotgun (WGS) entry which is preliminary data.</text>
</comment>
<reference evidence="2 3" key="1">
    <citation type="submission" date="2021-06" db="EMBL/GenBank/DDBJ databases">
        <title>Actinomycetes sequencing.</title>
        <authorList>
            <person name="Shan Q."/>
        </authorList>
    </citation>
    <scope>NUCLEOTIDE SEQUENCE [LARGE SCALE GENOMIC DNA]</scope>
    <source>
        <strain evidence="2 3">NEAU-G5</strain>
    </source>
</reference>